<dbReference type="Gene3D" id="1.25.40.10">
    <property type="entry name" value="Tetratricopeptide repeat domain"/>
    <property type="match status" value="2"/>
</dbReference>
<dbReference type="InterPro" id="IPR019734">
    <property type="entry name" value="TPR_rpt"/>
</dbReference>
<evidence type="ECO:0000256" key="1">
    <source>
        <dbReference type="PROSITE-ProRule" id="PRU00339"/>
    </source>
</evidence>
<feature type="repeat" description="TPR" evidence="1">
    <location>
        <begin position="16"/>
        <end position="49"/>
    </location>
</feature>
<dbReference type="InterPro" id="IPR011990">
    <property type="entry name" value="TPR-like_helical_dom_sf"/>
</dbReference>
<sequence length="335" mass="38421">MQQTERGLVIPFMRDGSFFYKKGLESYENKRITKAIRHMKRAIEIEPEEPVFACQLAIILAEEGDYATSNSWLRKIKDDIDPSMPESYFFLANNLAHLGEFTEAREHLKTYQRLDAEGEFSEDAEMLLSLIGSTEDNADANPFTMPVMSALHIGDFELAEKEARAMITTNPREWLHYVYVAESLLHQGELKEADQTLQDVLTKVGDHVLARAVYTTLLVENGDEAADELVRGLRLAVPMDSFHMYMVGRALYFASEFEASYQLLQKCIPRTNAVYLHQLAVVAARTGRFEVAAKLWDQAATLHAEYKPDFKAFEERARSQEYASEHKVEWHLRRI</sequence>
<gene>
    <name evidence="2" type="ORF">FLK61_37085</name>
</gene>
<keyword evidence="3" id="KW-1185">Reference proteome</keyword>
<dbReference type="KEGG" id="psua:FLK61_37085"/>
<dbReference type="SUPFAM" id="SSF48452">
    <property type="entry name" value="TPR-like"/>
    <property type="match status" value="1"/>
</dbReference>
<evidence type="ECO:0000313" key="2">
    <source>
        <dbReference type="EMBL" id="QKS72254.1"/>
    </source>
</evidence>
<reference evidence="3" key="1">
    <citation type="submission" date="2019-07" db="EMBL/GenBank/DDBJ databases">
        <title>Bacillus alkalisoli sp. nov. isolated from saline soil.</title>
        <authorList>
            <person name="Sun J.-Q."/>
            <person name="Xu L."/>
        </authorList>
    </citation>
    <scope>NUCLEOTIDE SEQUENCE [LARGE SCALE GENOMIC DNA]</scope>
    <source>
        <strain evidence="3">M4U3P1</strain>
    </source>
</reference>
<dbReference type="PANTHER" id="PTHR12558">
    <property type="entry name" value="CELL DIVISION CYCLE 16,23,27"/>
    <property type="match status" value="1"/>
</dbReference>
<proteinExistence type="predicted"/>
<dbReference type="EMBL" id="CP041372">
    <property type="protein sequence ID" value="QKS72254.1"/>
    <property type="molecule type" value="Genomic_DNA"/>
</dbReference>
<dbReference type="PANTHER" id="PTHR12558:SF13">
    <property type="entry name" value="CELL DIVISION CYCLE PROTEIN 27 HOMOLOG"/>
    <property type="match status" value="1"/>
</dbReference>
<organism evidence="2 3">
    <name type="scientific">Paenalkalicoccus suaedae</name>
    <dbReference type="NCBI Taxonomy" id="2592382"/>
    <lineage>
        <taxon>Bacteria</taxon>
        <taxon>Bacillati</taxon>
        <taxon>Bacillota</taxon>
        <taxon>Bacilli</taxon>
        <taxon>Bacillales</taxon>
        <taxon>Bacillaceae</taxon>
        <taxon>Paenalkalicoccus</taxon>
    </lineage>
</organism>
<dbReference type="AlphaFoldDB" id="A0A859FHV5"/>
<name>A0A859FHV5_9BACI</name>
<protein>
    <submittedName>
        <fullName evidence="2">Tetratricopeptide repeat protein</fullName>
    </submittedName>
</protein>
<dbReference type="GO" id="GO:0042802">
    <property type="term" value="F:identical protein binding"/>
    <property type="evidence" value="ECO:0007669"/>
    <property type="project" value="InterPro"/>
</dbReference>
<dbReference type="Proteomes" id="UP000318138">
    <property type="component" value="Chromosome"/>
</dbReference>
<evidence type="ECO:0000313" key="3">
    <source>
        <dbReference type="Proteomes" id="UP000318138"/>
    </source>
</evidence>
<dbReference type="SMART" id="SM00028">
    <property type="entry name" value="TPR"/>
    <property type="match status" value="4"/>
</dbReference>
<accession>A0A859FHV5</accession>
<dbReference type="Pfam" id="PF07721">
    <property type="entry name" value="TPR_4"/>
    <property type="match status" value="1"/>
</dbReference>
<dbReference type="RefSeq" id="WP_176010238.1">
    <property type="nucleotide sequence ID" value="NZ_CP041372.2"/>
</dbReference>
<dbReference type="Pfam" id="PF13432">
    <property type="entry name" value="TPR_16"/>
    <property type="match status" value="1"/>
</dbReference>
<keyword evidence="1" id="KW-0802">TPR repeat</keyword>
<dbReference type="InterPro" id="IPR011717">
    <property type="entry name" value="TPR-4"/>
</dbReference>
<dbReference type="PROSITE" id="PS50005">
    <property type="entry name" value="TPR"/>
    <property type="match status" value="1"/>
</dbReference>